<keyword evidence="4" id="KW-1185">Reference proteome</keyword>
<organism evidence="3 4">
    <name type="scientific">Compostibacter hankyongensis</name>
    <dbReference type="NCBI Taxonomy" id="1007089"/>
    <lineage>
        <taxon>Bacteria</taxon>
        <taxon>Pseudomonadati</taxon>
        <taxon>Bacteroidota</taxon>
        <taxon>Chitinophagia</taxon>
        <taxon>Chitinophagales</taxon>
        <taxon>Chitinophagaceae</taxon>
        <taxon>Compostibacter</taxon>
    </lineage>
</organism>
<dbReference type="Proteomes" id="UP001501207">
    <property type="component" value="Unassembled WGS sequence"/>
</dbReference>
<dbReference type="InterPro" id="IPR010496">
    <property type="entry name" value="AL/BT2_dom"/>
</dbReference>
<feature type="domain" description="3-keto-alpha-glucoside-1,2-lyase/3-keto-2-hydroxy-glucal hydratase" evidence="2">
    <location>
        <begin position="61"/>
        <end position="273"/>
    </location>
</feature>
<evidence type="ECO:0000313" key="3">
    <source>
        <dbReference type="EMBL" id="GAA4317152.1"/>
    </source>
</evidence>
<evidence type="ECO:0000259" key="2">
    <source>
        <dbReference type="Pfam" id="PF06439"/>
    </source>
</evidence>
<name>A0ABP8G4Y7_9BACT</name>
<dbReference type="EMBL" id="BAABFN010000019">
    <property type="protein sequence ID" value="GAA4317152.1"/>
    <property type="molecule type" value="Genomic_DNA"/>
</dbReference>
<gene>
    <name evidence="3" type="ORF">GCM10023143_29080</name>
</gene>
<comment type="caution">
    <text evidence="3">The sequence shown here is derived from an EMBL/GenBank/DDBJ whole genome shotgun (WGS) entry which is preliminary data.</text>
</comment>
<accession>A0ABP8G4Y7</accession>
<sequence>MKRIFGVLFLLPLGTVAALAQQQEKAPQMTHEMTEFWSPVPKVVTPGQSPSDAATPAPSDAIVLFDGKDLSQWEGAPDADVLVKGKDMSKFKSSAGKTAQWTIKDGVLTVNKAAGDIQTKQTFGDFQLHIEWRIPEDIAGSSQARGNSGVFLQGRYELQILDSYHNETYVNGQAASIYKQTAPLVNAMRKPGDWNVYDILYTAPTFKEDGTYRTKPMVTVLQNGVLVQYNTVIQGTTPFIGLPQVAPQGNGPIRLQAHGDKSKPISFRNIWIRTL</sequence>
<proteinExistence type="predicted"/>
<feature type="signal peptide" evidence="1">
    <location>
        <begin position="1"/>
        <end position="20"/>
    </location>
</feature>
<dbReference type="Gene3D" id="2.60.120.560">
    <property type="entry name" value="Exo-inulinase, domain 1"/>
    <property type="match status" value="1"/>
</dbReference>
<reference evidence="4" key="1">
    <citation type="journal article" date="2019" name="Int. J. Syst. Evol. Microbiol.">
        <title>The Global Catalogue of Microorganisms (GCM) 10K type strain sequencing project: providing services to taxonomists for standard genome sequencing and annotation.</title>
        <authorList>
            <consortium name="The Broad Institute Genomics Platform"/>
            <consortium name="The Broad Institute Genome Sequencing Center for Infectious Disease"/>
            <person name="Wu L."/>
            <person name="Ma J."/>
        </authorList>
    </citation>
    <scope>NUCLEOTIDE SEQUENCE [LARGE SCALE GENOMIC DNA]</scope>
    <source>
        <strain evidence="4">JCM 17664</strain>
    </source>
</reference>
<evidence type="ECO:0000256" key="1">
    <source>
        <dbReference type="SAM" id="SignalP"/>
    </source>
</evidence>
<evidence type="ECO:0000313" key="4">
    <source>
        <dbReference type="Proteomes" id="UP001501207"/>
    </source>
</evidence>
<protein>
    <submittedName>
        <fullName evidence="3">DUF1080 domain-containing protein</fullName>
    </submittedName>
</protein>
<keyword evidence="1" id="KW-0732">Signal</keyword>
<dbReference type="RefSeq" id="WP_344980617.1">
    <property type="nucleotide sequence ID" value="NZ_BAABFN010000019.1"/>
</dbReference>
<dbReference type="Pfam" id="PF06439">
    <property type="entry name" value="3keto-disac_hyd"/>
    <property type="match status" value="1"/>
</dbReference>
<feature type="chain" id="PRO_5047401012" evidence="1">
    <location>
        <begin position="21"/>
        <end position="275"/>
    </location>
</feature>